<dbReference type="SUPFAM" id="SSF143422">
    <property type="entry name" value="Transposase IS200-like"/>
    <property type="match status" value="1"/>
</dbReference>
<dbReference type="Proteomes" id="UP000198816">
    <property type="component" value="Unassembled WGS sequence"/>
</dbReference>
<dbReference type="AlphaFoldDB" id="A0A1H3AQ11"/>
<reference evidence="3" key="1">
    <citation type="submission" date="2016-10" db="EMBL/GenBank/DDBJ databases">
        <authorList>
            <person name="Varghese N."/>
            <person name="Submissions S."/>
        </authorList>
    </citation>
    <scope>NUCLEOTIDE SEQUENCE [LARGE SCALE GENOMIC DNA]</scope>
    <source>
        <strain evidence="3">DSM 217</strain>
    </source>
</reference>
<proteinExistence type="predicted"/>
<protein>
    <submittedName>
        <fullName evidence="2">Putative transposase</fullName>
    </submittedName>
</protein>
<organism evidence="2 3">
    <name type="scientific">Thiocapsa roseopersicina</name>
    <dbReference type="NCBI Taxonomy" id="1058"/>
    <lineage>
        <taxon>Bacteria</taxon>
        <taxon>Pseudomonadati</taxon>
        <taxon>Pseudomonadota</taxon>
        <taxon>Gammaproteobacteria</taxon>
        <taxon>Chromatiales</taxon>
        <taxon>Chromatiaceae</taxon>
        <taxon>Thiocapsa</taxon>
    </lineage>
</organism>
<dbReference type="PANTHER" id="PTHR36966">
    <property type="entry name" value="REP-ASSOCIATED TYROSINE TRANSPOSASE"/>
    <property type="match status" value="1"/>
</dbReference>
<dbReference type="PANTHER" id="PTHR36966:SF1">
    <property type="entry name" value="REP-ASSOCIATED TYROSINE TRANSPOSASE"/>
    <property type="match status" value="1"/>
</dbReference>
<dbReference type="EMBL" id="FNNZ01000020">
    <property type="protein sequence ID" value="SDX31214.1"/>
    <property type="molecule type" value="Genomic_DNA"/>
</dbReference>
<dbReference type="GO" id="GO:0006313">
    <property type="term" value="P:DNA transposition"/>
    <property type="evidence" value="ECO:0007669"/>
    <property type="project" value="InterPro"/>
</dbReference>
<dbReference type="InterPro" id="IPR052715">
    <property type="entry name" value="RAYT_transposase"/>
</dbReference>
<evidence type="ECO:0000313" key="3">
    <source>
        <dbReference type="Proteomes" id="UP000198816"/>
    </source>
</evidence>
<dbReference type="RefSeq" id="WP_093035689.1">
    <property type="nucleotide sequence ID" value="NZ_FNNZ01000020.1"/>
</dbReference>
<accession>A0A1H3AQ11</accession>
<name>A0A1H3AQ11_THIRO</name>
<gene>
    <name evidence="2" type="ORF">SAMN05421783_12086</name>
</gene>
<dbReference type="STRING" id="1058.SAMN05421783_12086"/>
<dbReference type="Pfam" id="PF01797">
    <property type="entry name" value="Y1_Tnp"/>
    <property type="match status" value="1"/>
</dbReference>
<dbReference type="InterPro" id="IPR002686">
    <property type="entry name" value="Transposase_17"/>
</dbReference>
<keyword evidence="3" id="KW-1185">Reference proteome</keyword>
<dbReference type="OrthoDB" id="9794403at2"/>
<dbReference type="Gene3D" id="3.30.70.1290">
    <property type="entry name" value="Transposase IS200-like"/>
    <property type="match status" value="1"/>
</dbReference>
<sequence>MSRYRRFWVPGGTYFFTINLQERRSDLLVRHIDALREAVRRTRQERPFRIDGWVVLPDHMHCVITLPEGDADFSNRIKAIKIRFVRAIPATERRRRSRIARGERGIWQRRFWEHAIRSDLDFSRHLDYVHFNPVKHGHVSRVRDWPYSTFHRAVAADLYPVDWADVRIDEMPVGERD</sequence>
<feature type="domain" description="Transposase IS200-like" evidence="1">
    <location>
        <begin position="9"/>
        <end position="132"/>
    </location>
</feature>
<dbReference type="GO" id="GO:0043565">
    <property type="term" value="F:sequence-specific DNA binding"/>
    <property type="evidence" value="ECO:0007669"/>
    <property type="project" value="TreeGrafter"/>
</dbReference>
<dbReference type="SMART" id="SM01321">
    <property type="entry name" value="Y1_Tnp"/>
    <property type="match status" value="1"/>
</dbReference>
<dbReference type="GO" id="GO:0004803">
    <property type="term" value="F:transposase activity"/>
    <property type="evidence" value="ECO:0007669"/>
    <property type="project" value="InterPro"/>
</dbReference>
<evidence type="ECO:0000313" key="2">
    <source>
        <dbReference type="EMBL" id="SDX31214.1"/>
    </source>
</evidence>
<dbReference type="InterPro" id="IPR036515">
    <property type="entry name" value="Transposase_17_sf"/>
</dbReference>
<evidence type="ECO:0000259" key="1">
    <source>
        <dbReference type="SMART" id="SM01321"/>
    </source>
</evidence>
<dbReference type="NCBIfam" id="NF047646">
    <property type="entry name" value="REP_Tyr_transpos"/>
    <property type="match status" value="1"/>
</dbReference>